<dbReference type="AlphaFoldDB" id="A0A6B7Q3B9"/>
<evidence type="ECO:0000313" key="1">
    <source>
        <dbReference type="EMBL" id="QFX76623.1"/>
    </source>
</evidence>
<reference evidence="1" key="1">
    <citation type="submission" date="2019-08" db="EMBL/GenBank/DDBJ databases">
        <authorList>
            <person name="Zhou D."/>
            <person name="Chen F."/>
        </authorList>
    </citation>
    <scope>NUCLEOTIDE SEQUENCE</scope>
    <source>
        <strain evidence="1">150716811</strain>
        <plasmid evidence="1">p716811-VIM</plasmid>
    </source>
</reference>
<dbReference type="EMBL" id="MN310372">
    <property type="protein sequence ID" value="QFX76623.1"/>
    <property type="molecule type" value="Genomic_DNA"/>
</dbReference>
<dbReference type="RefSeq" id="WP_060514656.1">
    <property type="nucleotide sequence ID" value="NZ_JALKHN010000002.1"/>
</dbReference>
<keyword evidence="1" id="KW-0614">Plasmid</keyword>
<geneLocation type="plasmid" evidence="1">
    <name>p716811-VIM</name>
</geneLocation>
<sequence>MTNTERLIEGHKQCKAQGTTLRFATGRYTGNGTSVVEALRRRGYTVNRLRSSYYEVANGPA</sequence>
<organism evidence="1">
    <name type="scientific">Pseudomonas putida</name>
    <name type="common">Arthrobacter siderocapsulatus</name>
    <dbReference type="NCBI Taxonomy" id="303"/>
    <lineage>
        <taxon>Bacteria</taxon>
        <taxon>Pseudomonadati</taxon>
        <taxon>Pseudomonadota</taxon>
        <taxon>Gammaproteobacteria</taxon>
        <taxon>Pseudomonadales</taxon>
        <taxon>Pseudomonadaceae</taxon>
        <taxon>Pseudomonas</taxon>
    </lineage>
</organism>
<proteinExistence type="predicted"/>
<name>A0A6B7Q3B9_PSEPU</name>
<accession>A0A6B7Q3B9</accession>
<protein>
    <submittedName>
        <fullName evidence="1">Uncharacterized protein</fullName>
    </submittedName>
</protein>